<evidence type="ECO:0000256" key="4">
    <source>
        <dbReference type="ARBA" id="ARBA00022801"/>
    </source>
</evidence>
<keyword evidence="17" id="KW-1185">Reference proteome</keyword>
<comment type="similarity">
    <text evidence="1">Belongs to the protein-tyrosine phosphatase family. Non-receptor class dual specificity subfamily.</text>
</comment>
<dbReference type="InParanoid" id="H3AGV5"/>
<dbReference type="PROSITE" id="PS50054">
    <property type="entry name" value="TYR_PHOSPHATASE_DUAL"/>
    <property type="match status" value="1"/>
</dbReference>
<comment type="catalytic activity">
    <reaction evidence="7">
        <text>O-phospho-L-seryl-[protein] + H2O = L-seryl-[protein] + phosphate</text>
        <dbReference type="Rhea" id="RHEA:20629"/>
        <dbReference type="Rhea" id="RHEA-COMP:9863"/>
        <dbReference type="Rhea" id="RHEA-COMP:11604"/>
        <dbReference type="ChEBI" id="CHEBI:15377"/>
        <dbReference type="ChEBI" id="CHEBI:29999"/>
        <dbReference type="ChEBI" id="CHEBI:43474"/>
        <dbReference type="ChEBI" id="CHEBI:83421"/>
        <dbReference type="EC" id="3.1.3.16"/>
    </reaction>
    <physiologicalReaction direction="left-to-right" evidence="7">
        <dbReference type="Rhea" id="RHEA:20630"/>
    </physiologicalReaction>
</comment>
<evidence type="ECO:0000256" key="2">
    <source>
        <dbReference type="ARBA" id="ARBA00013064"/>
    </source>
</evidence>
<dbReference type="InterPro" id="IPR000340">
    <property type="entry name" value="Dual-sp_phosphatase_cat-dom"/>
</dbReference>
<feature type="domain" description="Tyrosine-protein phosphatase" evidence="14">
    <location>
        <begin position="64"/>
        <end position="205"/>
    </location>
</feature>
<proteinExistence type="inferred from homology"/>
<gene>
    <name evidence="16" type="primary">DUSP19</name>
</gene>
<evidence type="ECO:0000256" key="10">
    <source>
        <dbReference type="ARBA" id="ARBA00055556"/>
    </source>
</evidence>
<dbReference type="PRINTS" id="PR01908">
    <property type="entry name" value="ADSPHPHTASE"/>
</dbReference>
<evidence type="ECO:0000256" key="8">
    <source>
        <dbReference type="ARBA" id="ARBA00048832"/>
    </source>
</evidence>
<feature type="domain" description="Tyrosine specific protein phosphatases" evidence="15">
    <location>
        <begin position="126"/>
        <end position="186"/>
    </location>
</feature>
<evidence type="ECO:0000256" key="5">
    <source>
        <dbReference type="ARBA" id="ARBA00022912"/>
    </source>
</evidence>
<dbReference type="STRING" id="7897.ENSLACP00000008876"/>
<dbReference type="GeneTree" id="ENSGT00940000156472"/>
<protein>
    <recommendedName>
        <fullName evidence="11">Dual specificity protein phosphatase 19</fullName>
        <ecNumber evidence="3">3.1.3.16</ecNumber>
        <ecNumber evidence="2">3.1.3.48</ecNumber>
    </recommendedName>
    <alternativeName>
        <fullName evidence="12">Protein phosphatase SKRP1</fullName>
    </alternativeName>
    <alternativeName>
        <fullName evidence="13">Stress-activated protein kinase pathway-regulating phosphatase 1</fullName>
    </alternativeName>
</protein>
<dbReference type="OMA" id="AHDLEIM"/>
<dbReference type="HOGENOM" id="CLU_027074_10_0_1"/>
<dbReference type="PROSITE" id="PS00383">
    <property type="entry name" value="TYR_PHOSPHATASE_1"/>
    <property type="match status" value="1"/>
</dbReference>
<sequence>MHSLAQEIKTFSKSNLKKQCTRITTLSGKRIIERWKDSRVQVVEETEEAEGGCGFVRDLSLDLQVGLIKPWLFLASQDVAHDLETLKKHTISHILNLAYGVENAFPIDFTYKSISILDLPETDIVSYFQECFEFIEEAKVQDKVVLVHCNAGVSRSASVVIGYLMYTDRLAFREAYSVVKGARPAVCPNPGFMEQLKKYQPNNRRQLNGNIHS</sequence>
<keyword evidence="5" id="KW-0904">Protein phosphatase</keyword>
<dbReference type="PROSITE" id="PS50056">
    <property type="entry name" value="TYR_PHOSPHATASE_2"/>
    <property type="match status" value="1"/>
</dbReference>
<dbReference type="PANTHER" id="PTHR46377:SF1">
    <property type="entry name" value="DUAL SPECIFICITY PROTEIN PHOSPHATASE 19"/>
    <property type="match status" value="1"/>
</dbReference>
<dbReference type="InterPro" id="IPR020422">
    <property type="entry name" value="TYR_PHOSPHATASE_DUAL_dom"/>
</dbReference>
<evidence type="ECO:0000256" key="9">
    <source>
        <dbReference type="ARBA" id="ARBA00051341"/>
    </source>
</evidence>
<evidence type="ECO:0000313" key="17">
    <source>
        <dbReference type="Proteomes" id="UP000008672"/>
    </source>
</evidence>
<dbReference type="Ensembl" id="ENSLACT00000008945.1">
    <property type="protein sequence ID" value="ENSLACP00000008876.1"/>
    <property type="gene ID" value="ENSLACG00000007840.1"/>
</dbReference>
<comment type="function">
    <text evidence="10">Has a dual specificity toward Ser/Thr and Tyr-containing proteins.</text>
</comment>
<dbReference type="CTD" id="792815"/>
<dbReference type="InterPro" id="IPR016130">
    <property type="entry name" value="Tyr_Pase_AS"/>
</dbReference>
<keyword evidence="6" id="KW-0007">Acetylation</keyword>
<dbReference type="GO" id="GO:0008579">
    <property type="term" value="F:JUN kinase phosphatase activity"/>
    <property type="evidence" value="ECO:0007669"/>
    <property type="project" value="TreeGrafter"/>
</dbReference>
<dbReference type="GeneID" id="102356497"/>
<dbReference type="InterPro" id="IPR029021">
    <property type="entry name" value="Prot-tyrosine_phosphatase-like"/>
</dbReference>
<evidence type="ECO:0000256" key="6">
    <source>
        <dbReference type="ARBA" id="ARBA00022990"/>
    </source>
</evidence>
<dbReference type="EMBL" id="AFYH01104317">
    <property type="status" value="NOT_ANNOTATED_CDS"/>
    <property type="molecule type" value="Genomic_DNA"/>
</dbReference>
<reference evidence="16" key="3">
    <citation type="submission" date="2025-09" db="UniProtKB">
        <authorList>
            <consortium name="Ensembl"/>
        </authorList>
    </citation>
    <scope>IDENTIFICATION</scope>
</reference>
<dbReference type="GO" id="GO:0005737">
    <property type="term" value="C:cytoplasm"/>
    <property type="evidence" value="ECO:0007669"/>
    <property type="project" value="TreeGrafter"/>
</dbReference>
<dbReference type="FunFam" id="3.90.190.10:FF:000071">
    <property type="entry name" value="Dual specificity protein phosphatase 19"/>
    <property type="match status" value="1"/>
</dbReference>
<evidence type="ECO:0000313" key="16">
    <source>
        <dbReference type="Ensembl" id="ENSLACP00000008876.1"/>
    </source>
</evidence>
<dbReference type="InterPro" id="IPR000387">
    <property type="entry name" value="Tyr_Pase_dom"/>
</dbReference>
<dbReference type="Proteomes" id="UP000008672">
    <property type="component" value="Unassembled WGS sequence"/>
</dbReference>
<evidence type="ECO:0000256" key="11">
    <source>
        <dbReference type="ARBA" id="ARBA00068803"/>
    </source>
</evidence>
<evidence type="ECO:0000256" key="12">
    <source>
        <dbReference type="ARBA" id="ARBA00075507"/>
    </source>
</evidence>
<evidence type="ECO:0000259" key="15">
    <source>
        <dbReference type="PROSITE" id="PS50056"/>
    </source>
</evidence>
<dbReference type="Gene3D" id="3.90.190.10">
    <property type="entry name" value="Protein tyrosine phosphatase superfamily"/>
    <property type="match status" value="1"/>
</dbReference>
<dbReference type="Pfam" id="PF00782">
    <property type="entry name" value="DSPc"/>
    <property type="match status" value="1"/>
</dbReference>
<dbReference type="EC" id="3.1.3.48" evidence="2"/>
<evidence type="ECO:0000256" key="7">
    <source>
        <dbReference type="ARBA" id="ARBA00047986"/>
    </source>
</evidence>
<dbReference type="CDD" id="cd14523">
    <property type="entry name" value="DSP_DUSP19"/>
    <property type="match status" value="1"/>
</dbReference>
<dbReference type="EC" id="3.1.3.16" evidence="3"/>
<name>H3AGV5_LATCH</name>
<evidence type="ECO:0000259" key="14">
    <source>
        <dbReference type="PROSITE" id="PS50054"/>
    </source>
</evidence>
<reference evidence="16" key="2">
    <citation type="submission" date="2025-08" db="UniProtKB">
        <authorList>
            <consortium name="Ensembl"/>
        </authorList>
    </citation>
    <scope>IDENTIFICATION</scope>
</reference>
<dbReference type="Bgee" id="ENSLACG00000007840">
    <property type="expression patterns" value="Expressed in muscle tissue and 6 other cell types or tissues"/>
</dbReference>
<reference evidence="17" key="1">
    <citation type="submission" date="2011-08" db="EMBL/GenBank/DDBJ databases">
        <title>The draft genome of Latimeria chalumnae.</title>
        <authorList>
            <person name="Di Palma F."/>
            <person name="Alfoldi J."/>
            <person name="Johnson J."/>
            <person name="Berlin A."/>
            <person name="Gnerre S."/>
            <person name="Jaffe D."/>
            <person name="MacCallum I."/>
            <person name="Young S."/>
            <person name="Walker B.J."/>
            <person name="Lander E."/>
            <person name="Lindblad-Toh K."/>
        </authorList>
    </citation>
    <scope>NUCLEOTIDE SEQUENCE [LARGE SCALE GENOMIC DNA]</scope>
    <source>
        <strain evidence="17">Wild caught</strain>
    </source>
</reference>
<evidence type="ECO:0000256" key="1">
    <source>
        <dbReference type="ARBA" id="ARBA00008601"/>
    </source>
</evidence>
<dbReference type="GO" id="GO:0004725">
    <property type="term" value="F:protein tyrosine phosphatase activity"/>
    <property type="evidence" value="ECO:0007669"/>
    <property type="project" value="UniProtKB-EC"/>
</dbReference>
<dbReference type="SUPFAM" id="SSF52799">
    <property type="entry name" value="(Phosphotyrosine protein) phosphatases II"/>
    <property type="match status" value="1"/>
</dbReference>
<dbReference type="OrthoDB" id="10252009at2759"/>
<keyword evidence="4" id="KW-0378">Hydrolase</keyword>
<dbReference type="AlphaFoldDB" id="H3AGV5"/>
<comment type="catalytic activity">
    <reaction evidence="9">
        <text>O-phospho-L-tyrosyl-[protein] + H2O = L-tyrosyl-[protein] + phosphate</text>
        <dbReference type="Rhea" id="RHEA:10684"/>
        <dbReference type="Rhea" id="RHEA-COMP:10136"/>
        <dbReference type="Rhea" id="RHEA-COMP:20101"/>
        <dbReference type="ChEBI" id="CHEBI:15377"/>
        <dbReference type="ChEBI" id="CHEBI:43474"/>
        <dbReference type="ChEBI" id="CHEBI:46858"/>
        <dbReference type="ChEBI" id="CHEBI:61978"/>
        <dbReference type="EC" id="3.1.3.48"/>
    </reaction>
    <physiologicalReaction direction="left-to-right" evidence="9">
        <dbReference type="Rhea" id="RHEA:10685"/>
    </physiologicalReaction>
</comment>
<dbReference type="eggNOG" id="KOG1716">
    <property type="taxonomic scope" value="Eukaryota"/>
</dbReference>
<dbReference type="FunCoup" id="H3AGV5">
    <property type="interactions" value="651"/>
</dbReference>
<dbReference type="KEGG" id="lcm:102356497"/>
<organism evidence="16 17">
    <name type="scientific">Latimeria chalumnae</name>
    <name type="common">Coelacanth</name>
    <dbReference type="NCBI Taxonomy" id="7897"/>
    <lineage>
        <taxon>Eukaryota</taxon>
        <taxon>Metazoa</taxon>
        <taxon>Chordata</taxon>
        <taxon>Craniata</taxon>
        <taxon>Vertebrata</taxon>
        <taxon>Euteleostomi</taxon>
        <taxon>Coelacanthiformes</taxon>
        <taxon>Coelacanthidae</taxon>
        <taxon>Latimeria</taxon>
    </lineage>
</organism>
<comment type="catalytic activity">
    <reaction evidence="8">
        <text>O-phospho-L-threonyl-[protein] + H2O = L-threonyl-[protein] + phosphate</text>
        <dbReference type="Rhea" id="RHEA:47004"/>
        <dbReference type="Rhea" id="RHEA-COMP:11060"/>
        <dbReference type="Rhea" id="RHEA-COMP:11605"/>
        <dbReference type="ChEBI" id="CHEBI:15377"/>
        <dbReference type="ChEBI" id="CHEBI:30013"/>
        <dbReference type="ChEBI" id="CHEBI:43474"/>
        <dbReference type="ChEBI" id="CHEBI:61977"/>
        <dbReference type="EC" id="3.1.3.16"/>
    </reaction>
    <physiologicalReaction direction="left-to-right" evidence="8">
        <dbReference type="Rhea" id="RHEA:47005"/>
    </physiologicalReaction>
</comment>
<evidence type="ECO:0000256" key="13">
    <source>
        <dbReference type="ARBA" id="ARBA00083290"/>
    </source>
</evidence>
<dbReference type="PANTHER" id="PTHR46377">
    <property type="entry name" value="DUAL SPECIFICITY PROTEIN PHOSPHATASE 19"/>
    <property type="match status" value="1"/>
</dbReference>
<accession>H3AGV5</accession>
<evidence type="ECO:0000256" key="3">
    <source>
        <dbReference type="ARBA" id="ARBA00013081"/>
    </source>
</evidence>
<dbReference type="SMART" id="SM00195">
    <property type="entry name" value="DSPc"/>
    <property type="match status" value="1"/>
</dbReference>
<dbReference type="GO" id="GO:0004722">
    <property type="term" value="F:protein serine/threonine phosphatase activity"/>
    <property type="evidence" value="ECO:0007669"/>
    <property type="project" value="UniProtKB-EC"/>
</dbReference>